<dbReference type="SMART" id="SM00228">
    <property type="entry name" value="PDZ"/>
    <property type="match status" value="1"/>
</dbReference>
<dbReference type="PANTHER" id="PTHR32060">
    <property type="entry name" value="TAIL-SPECIFIC PROTEASE"/>
    <property type="match status" value="1"/>
</dbReference>
<dbReference type="PANTHER" id="PTHR32060:SF22">
    <property type="entry name" value="CARBOXYL-TERMINAL-PROCESSING PEPTIDASE 3, CHLOROPLASTIC"/>
    <property type="match status" value="1"/>
</dbReference>
<dbReference type="EMBL" id="AP019868">
    <property type="protein sequence ID" value="BBN05929.1"/>
    <property type="molecule type" value="Genomic_DNA"/>
</dbReference>
<evidence type="ECO:0000259" key="8">
    <source>
        <dbReference type="PROSITE" id="PS50106"/>
    </source>
</evidence>
<proteinExistence type="inferred from homology"/>
<dbReference type="FunFam" id="3.90.226.10:FF:000023">
    <property type="entry name" value="Carboxyl-terminal processing protease"/>
    <property type="match status" value="1"/>
</dbReference>
<dbReference type="SUPFAM" id="SSF52096">
    <property type="entry name" value="ClpP/crotonase"/>
    <property type="match status" value="1"/>
</dbReference>
<dbReference type="EMBL" id="LVLJ01002594">
    <property type="protein sequence ID" value="OAE24478.1"/>
    <property type="molecule type" value="Genomic_DNA"/>
</dbReference>
<keyword evidence="3" id="KW-0378">Hydrolase</keyword>
<keyword evidence="2" id="KW-0645">Protease</keyword>
<dbReference type="Pfam" id="PF17820">
    <property type="entry name" value="PDZ_6"/>
    <property type="match status" value="1"/>
</dbReference>
<dbReference type="NCBIfam" id="TIGR00225">
    <property type="entry name" value="prc"/>
    <property type="match status" value="1"/>
</dbReference>
<reference evidence="9" key="2">
    <citation type="journal article" date="2019" name="Curr. Biol.">
        <title>Chromatin organization in early land plants reveals an ancestral association between H3K27me3, transposons, and constitutive heterochromatin.</title>
        <authorList>
            <person name="Montgomery S.A."/>
            <person name="Tanizawa Y."/>
            <person name="Galik B."/>
            <person name="Wang N."/>
            <person name="Ito T."/>
            <person name="Mochizuki T."/>
            <person name="Akimcheva S."/>
            <person name="Bowman J."/>
            <person name="Cognat V."/>
            <person name="Drouard L."/>
            <person name="Ekker H."/>
            <person name="Houng S."/>
            <person name="Kohchi T."/>
            <person name="Lin S."/>
            <person name="Liu L.D."/>
            <person name="Nakamura Y."/>
            <person name="Valeeva L.R."/>
            <person name="Shakirov E.V."/>
            <person name="Shippen D.E."/>
            <person name="Wei W."/>
            <person name="Yagura M."/>
            <person name="Yamaoka S."/>
            <person name="Yamato K.T."/>
            <person name="Liu C."/>
            <person name="Berger F."/>
        </authorList>
    </citation>
    <scope>NUCLEOTIDE SEQUENCE [LARGE SCALE GENOMIC DNA]</scope>
    <source>
        <strain evidence="9">Tak-1</strain>
    </source>
</reference>
<evidence type="ECO:0000256" key="3">
    <source>
        <dbReference type="ARBA" id="ARBA00022801"/>
    </source>
</evidence>
<evidence type="ECO:0000256" key="6">
    <source>
        <dbReference type="ARBA" id="ARBA00066637"/>
    </source>
</evidence>
<keyword evidence="11" id="KW-1185">Reference proteome</keyword>
<dbReference type="InterPro" id="IPR041489">
    <property type="entry name" value="PDZ_6"/>
</dbReference>
<feature type="region of interest" description="Disordered" evidence="7">
    <location>
        <begin position="82"/>
        <end position="104"/>
    </location>
</feature>
<evidence type="ECO:0000313" key="10">
    <source>
        <dbReference type="EMBL" id="OAE24478.1"/>
    </source>
</evidence>
<reference evidence="10 11" key="1">
    <citation type="submission" date="2016-03" db="EMBL/GenBank/DDBJ databases">
        <title>Mechanisms controlling the formation of the plant cell surface in tip-growing cells are functionally conserved among land plants.</title>
        <authorList>
            <person name="Honkanen S."/>
            <person name="Jones V.A."/>
            <person name="Morieri G."/>
            <person name="Champion C."/>
            <person name="Hetherington A.J."/>
            <person name="Kelly S."/>
            <person name="Saint-Marcoux D."/>
            <person name="Proust H."/>
            <person name="Prescott H."/>
            <person name="Dolan L."/>
        </authorList>
    </citation>
    <scope>NUCLEOTIDE SEQUENCE [LARGE SCALE GENOMIC DNA]</scope>
    <source>
        <strain evidence="11">cv. Tak-1 and cv. Tak-2</strain>
        <tissue evidence="10">Whole gametophyte</tissue>
    </source>
</reference>
<evidence type="ECO:0000256" key="4">
    <source>
        <dbReference type="ARBA" id="ARBA00022825"/>
    </source>
</evidence>
<reference evidence="12" key="3">
    <citation type="journal article" date="2020" name="Curr. Biol.">
        <title>Chromatin organization in early land plants reveals an ancestral association between H3K27me3, transposons, and constitutive heterochromatin.</title>
        <authorList>
            <person name="Montgomery S.A."/>
            <person name="Tanizawa Y."/>
            <person name="Galik B."/>
            <person name="Wang N."/>
            <person name="Ito T."/>
            <person name="Mochizuki T."/>
            <person name="Akimcheva S."/>
            <person name="Bowman J.L."/>
            <person name="Cognat V."/>
            <person name="Marechal-Drouard L."/>
            <person name="Ekker H."/>
            <person name="Hong S.F."/>
            <person name="Kohchi T."/>
            <person name="Lin S.S."/>
            <person name="Liu L.D."/>
            <person name="Nakamura Y."/>
            <person name="Valeeva L.R."/>
            <person name="Shakirov E.V."/>
            <person name="Shippen D.E."/>
            <person name="Wei W.L."/>
            <person name="Yagura M."/>
            <person name="Yamaoka S."/>
            <person name="Yamato K.T."/>
            <person name="Liu C."/>
            <person name="Berger F."/>
        </authorList>
    </citation>
    <scope>NUCLEOTIDE SEQUENCE [LARGE SCALE GENOMIC DNA]</scope>
    <source>
        <strain evidence="12">Tak-1</strain>
    </source>
</reference>
<dbReference type="GO" id="GO:0006508">
    <property type="term" value="P:proteolysis"/>
    <property type="evidence" value="ECO:0007669"/>
    <property type="project" value="UniProtKB-KW"/>
</dbReference>
<accession>A0A176VUJ2</accession>
<evidence type="ECO:0000313" key="9">
    <source>
        <dbReference type="EMBL" id="BBN05929.1"/>
    </source>
</evidence>
<dbReference type="CDD" id="cd06782">
    <property type="entry name" value="cpPDZ_CPP-like"/>
    <property type="match status" value="1"/>
</dbReference>
<dbReference type="Gene3D" id="3.90.226.10">
    <property type="entry name" value="2-enoyl-CoA Hydratase, Chain A, domain 1"/>
    <property type="match status" value="1"/>
</dbReference>
<dbReference type="Gene3D" id="3.30.750.44">
    <property type="match status" value="1"/>
</dbReference>
<dbReference type="SMART" id="SM00245">
    <property type="entry name" value="TSPc"/>
    <property type="match status" value="1"/>
</dbReference>
<dbReference type="SUPFAM" id="SSF50156">
    <property type="entry name" value="PDZ domain-like"/>
    <property type="match status" value="1"/>
</dbReference>
<evidence type="ECO:0000256" key="1">
    <source>
        <dbReference type="ARBA" id="ARBA00009179"/>
    </source>
</evidence>
<dbReference type="Proteomes" id="UP001162541">
    <property type="component" value="Chromosome 3"/>
</dbReference>
<protein>
    <recommendedName>
        <fullName evidence="6">C-terminal processing peptidase</fullName>
        <ecNumber evidence="6">3.4.21.102</ecNumber>
    </recommendedName>
</protein>
<dbReference type="AlphaFoldDB" id="A0A176VUJ2"/>
<dbReference type="EC" id="3.4.21.102" evidence="6"/>
<organism evidence="10 11">
    <name type="scientific">Marchantia polymorpha subsp. ruderalis</name>
    <dbReference type="NCBI Taxonomy" id="1480154"/>
    <lineage>
        <taxon>Eukaryota</taxon>
        <taxon>Viridiplantae</taxon>
        <taxon>Streptophyta</taxon>
        <taxon>Embryophyta</taxon>
        <taxon>Marchantiophyta</taxon>
        <taxon>Marchantiopsida</taxon>
        <taxon>Marchantiidae</taxon>
        <taxon>Marchantiales</taxon>
        <taxon>Marchantiaceae</taxon>
        <taxon>Marchantia</taxon>
    </lineage>
</organism>
<evidence type="ECO:0000313" key="11">
    <source>
        <dbReference type="Proteomes" id="UP000077202"/>
    </source>
</evidence>
<dbReference type="InterPro" id="IPR001478">
    <property type="entry name" value="PDZ"/>
</dbReference>
<dbReference type="Pfam" id="PF03572">
    <property type="entry name" value="Peptidase_S41"/>
    <property type="match status" value="1"/>
</dbReference>
<evidence type="ECO:0000256" key="2">
    <source>
        <dbReference type="ARBA" id="ARBA00022670"/>
    </source>
</evidence>
<evidence type="ECO:0000256" key="5">
    <source>
        <dbReference type="ARBA" id="ARBA00051784"/>
    </source>
</evidence>
<comment type="catalytic activity">
    <reaction evidence="5">
        <text>The enzyme shows specific recognition of a C-terminal tripeptide, Xaa-Yaa-Zaa, in which Xaa is preferably Ala or Leu, Yaa is preferably Ala or Tyr, and Zaa is preferably Ala, but then cleaves at a variable distance from the C-terminus. A typical cleavage is -Ala-Ala-|-Arg-Ala-Ala-Lys-Glu-Asn-Tyr-Ala-Leu-Ala-Ala.</text>
        <dbReference type="EC" id="3.4.21.102"/>
    </reaction>
</comment>
<dbReference type="InterPro" id="IPR029045">
    <property type="entry name" value="ClpP/crotonase-like_dom_sf"/>
</dbReference>
<name>A0A176VUJ2_MARPO</name>
<keyword evidence="4" id="KW-0720">Serine protease</keyword>
<dbReference type="GO" id="GO:0004252">
    <property type="term" value="F:serine-type endopeptidase activity"/>
    <property type="evidence" value="ECO:0007669"/>
    <property type="project" value="UniProtKB-EC"/>
</dbReference>
<dbReference type="CDD" id="cd07560">
    <property type="entry name" value="Peptidase_S41_CPP"/>
    <property type="match status" value="1"/>
</dbReference>
<dbReference type="InterPro" id="IPR036034">
    <property type="entry name" value="PDZ_sf"/>
</dbReference>
<comment type="similarity">
    <text evidence="1">Belongs to the peptidase S41A family.</text>
</comment>
<evidence type="ECO:0000313" key="12">
    <source>
        <dbReference type="Proteomes" id="UP001162541"/>
    </source>
</evidence>
<dbReference type="InterPro" id="IPR005151">
    <property type="entry name" value="Tail-specific_protease"/>
</dbReference>
<feature type="domain" description="PDZ" evidence="8">
    <location>
        <begin position="226"/>
        <end position="308"/>
    </location>
</feature>
<dbReference type="InterPro" id="IPR004447">
    <property type="entry name" value="Peptidase_S41A"/>
</dbReference>
<dbReference type="FunFam" id="2.30.42.10:FF:000063">
    <property type="entry name" value="Peptidase, S41 family"/>
    <property type="match status" value="1"/>
</dbReference>
<dbReference type="Proteomes" id="UP000077202">
    <property type="component" value="Unassembled WGS sequence"/>
</dbReference>
<gene>
    <name evidence="10" type="ORF">AXG93_1615s1320</name>
    <name evidence="9" type="ORF">Mp_3g17100</name>
</gene>
<dbReference type="Gene3D" id="2.30.42.10">
    <property type="match status" value="1"/>
</dbReference>
<dbReference type="PROSITE" id="PS50106">
    <property type="entry name" value="PDZ"/>
    <property type="match status" value="1"/>
</dbReference>
<feature type="compositionally biased region" description="Basic and acidic residues" evidence="7">
    <location>
        <begin position="84"/>
        <end position="95"/>
    </location>
</feature>
<evidence type="ECO:0000256" key="7">
    <source>
        <dbReference type="SAM" id="MobiDB-lite"/>
    </source>
</evidence>
<sequence length="565" mass="61217">MDAATLRLPVAQSIHHVDECFLVGRKSLDGQHIVQCSAFKSNRLQTPLLSSEFRQGAVSLFTSKAQKRNAKASAFRRRNCLASAKDESKSQKTQDQRSISSQGDKEEGLLTKLSKAVSCTLAAGVLLFNTGLPAWAEDTFTLTFPGSTIEEVNTVQRTLVEAWGIVRETYVDPSFNHQDWDLTLESSLADTLSDETSEEAYSKIKSMLASLGDPFTRIITPKEYENFRINNDGALEGVGLLIASERDTGHLIVMSPLDGGPAARAGIISGDELVYIDGEPLSGMDGEMAATKLRGRAGTSVTLTLRRSVSADGVQGEPLMTEVKLKRETIALSPVYSTVLAHPALDGHEEKTGYIRLTTFSQNAAADMERAISKLEKEGVESYILDLRNNPGGLVKAGLDVAQMWLNGDDILVNTIDRDGDTQPITLVNSRALTQNPLVVLVNEGSASASEILAGALHDNGRAVLVGQQTFGKGKIQSVTELRDGSALFVTVAKYLSPAFHQIDQVGIAPDLKCLSEELELPEDPVLAPKTLQEELKNADEIGRRMLQRDSCIVAAEHELDKIVT</sequence>